<feature type="region of interest" description="Disordered" evidence="1">
    <location>
        <begin position="35"/>
        <end position="73"/>
    </location>
</feature>
<feature type="signal peptide" evidence="2">
    <location>
        <begin position="1"/>
        <end position="23"/>
    </location>
</feature>
<feature type="compositionally biased region" description="Acidic residues" evidence="1">
    <location>
        <begin position="369"/>
        <end position="382"/>
    </location>
</feature>
<sequence>MMGLSKNMISILAFLLLCDLVVGSLERGQSSNRRRIAIANRSSPAPTPMGDDDDSDSGKGMRSEKGTGTKSSKSSYGLYDLSMSMELGKGMKMEKFTKRGKSDKAAKNLKKEKQGDPDMSPTLGPLAPSTAPPTSADSISQKSKPFEITYSPLTDVPSTRDFQELTMITQTYLEVYMMNFFAETSLTSFDNFLTIMVRHEFDDGELSPSRFESNGLFSPDSIFIPTRREIDNLIEDSIMQKDYLKMVQSLPRSNPFSRTEKIDINMVSDAESNKATSEEHASSGSSSERSSSSVKAGVAAAAAGVIVLAASLAMLRRGRQSDGHDCDEVQDFSAHKVTYEDSTIADETCNMSVDDSSSHFAHFNRYESEGSEFQDEPLDSDDEFRKMTSAASSRS</sequence>
<protein>
    <recommendedName>
        <fullName evidence="4">RGS domain-containing protein</fullName>
    </recommendedName>
</protein>
<evidence type="ECO:0000313" key="3">
    <source>
        <dbReference type="EMBL" id="CAE0729513.1"/>
    </source>
</evidence>
<accession>A0A7S4AXJ1</accession>
<evidence type="ECO:0000256" key="2">
    <source>
        <dbReference type="SAM" id="SignalP"/>
    </source>
</evidence>
<reference evidence="3" key="1">
    <citation type="submission" date="2021-01" db="EMBL/GenBank/DDBJ databases">
        <authorList>
            <person name="Corre E."/>
            <person name="Pelletier E."/>
            <person name="Niang G."/>
            <person name="Scheremetjew M."/>
            <person name="Finn R."/>
            <person name="Kale V."/>
            <person name="Holt S."/>
            <person name="Cochrane G."/>
            <person name="Meng A."/>
            <person name="Brown T."/>
            <person name="Cohen L."/>
        </authorList>
    </citation>
    <scope>NUCLEOTIDE SEQUENCE</scope>
    <source>
        <strain evidence="3">10249 10 AB</strain>
    </source>
</reference>
<dbReference type="AlphaFoldDB" id="A0A7S4AXJ1"/>
<feature type="compositionally biased region" description="Basic and acidic residues" evidence="1">
    <location>
        <begin position="97"/>
        <end position="116"/>
    </location>
</feature>
<name>A0A7S4AXJ1_9STRA</name>
<feature type="compositionally biased region" description="Low complexity" evidence="1">
    <location>
        <begin position="282"/>
        <end position="292"/>
    </location>
</feature>
<feature type="region of interest" description="Disordered" evidence="1">
    <location>
        <begin position="367"/>
        <end position="395"/>
    </location>
</feature>
<feature type="compositionally biased region" description="Basic and acidic residues" evidence="1">
    <location>
        <begin position="56"/>
        <end position="67"/>
    </location>
</feature>
<feature type="compositionally biased region" description="Low complexity" evidence="1">
    <location>
        <begin position="121"/>
        <end position="136"/>
    </location>
</feature>
<evidence type="ECO:0000256" key="1">
    <source>
        <dbReference type="SAM" id="MobiDB-lite"/>
    </source>
</evidence>
<dbReference type="EMBL" id="HBIX01034146">
    <property type="protein sequence ID" value="CAE0729513.1"/>
    <property type="molecule type" value="Transcribed_RNA"/>
</dbReference>
<gene>
    <name evidence="3" type="ORF">PAUS00366_LOCUS22298</name>
</gene>
<proteinExistence type="predicted"/>
<organism evidence="3">
    <name type="scientific">Pseudo-nitzschia australis</name>
    <dbReference type="NCBI Taxonomy" id="44445"/>
    <lineage>
        <taxon>Eukaryota</taxon>
        <taxon>Sar</taxon>
        <taxon>Stramenopiles</taxon>
        <taxon>Ochrophyta</taxon>
        <taxon>Bacillariophyta</taxon>
        <taxon>Bacillariophyceae</taxon>
        <taxon>Bacillariophycidae</taxon>
        <taxon>Bacillariales</taxon>
        <taxon>Bacillariaceae</taxon>
        <taxon>Pseudo-nitzschia</taxon>
    </lineage>
</organism>
<feature type="chain" id="PRO_5031562779" description="RGS domain-containing protein" evidence="2">
    <location>
        <begin position="24"/>
        <end position="395"/>
    </location>
</feature>
<feature type="region of interest" description="Disordered" evidence="1">
    <location>
        <begin position="270"/>
        <end position="292"/>
    </location>
</feature>
<keyword evidence="2" id="KW-0732">Signal</keyword>
<evidence type="ECO:0008006" key="4">
    <source>
        <dbReference type="Google" id="ProtNLM"/>
    </source>
</evidence>
<feature type="region of interest" description="Disordered" evidence="1">
    <location>
        <begin position="97"/>
        <end position="143"/>
    </location>
</feature>